<dbReference type="PANTHER" id="PTHR23077">
    <property type="entry name" value="AAA-FAMILY ATPASE"/>
    <property type="match status" value="1"/>
</dbReference>
<gene>
    <name evidence="4" type="ORF">BWQ96_00791</name>
</gene>
<dbReference type="STRING" id="448386.A0A2V3J500"/>
<dbReference type="Pfam" id="PF00004">
    <property type="entry name" value="AAA"/>
    <property type="match status" value="1"/>
</dbReference>
<keyword evidence="2" id="KW-0067">ATP-binding</keyword>
<dbReference type="EMBL" id="NBIV01000005">
    <property type="protein sequence ID" value="PXF49475.1"/>
    <property type="molecule type" value="Genomic_DNA"/>
</dbReference>
<evidence type="ECO:0000259" key="3">
    <source>
        <dbReference type="SMART" id="SM00382"/>
    </source>
</evidence>
<dbReference type="Pfam" id="PF17862">
    <property type="entry name" value="AAA_lid_3"/>
    <property type="match status" value="1"/>
</dbReference>
<dbReference type="InterPro" id="IPR003593">
    <property type="entry name" value="AAA+_ATPase"/>
</dbReference>
<proteinExistence type="predicted"/>
<dbReference type="Gene3D" id="1.10.8.60">
    <property type="match status" value="1"/>
</dbReference>
<dbReference type="GO" id="GO:0005524">
    <property type="term" value="F:ATP binding"/>
    <property type="evidence" value="ECO:0007669"/>
    <property type="project" value="UniProtKB-KW"/>
</dbReference>
<dbReference type="SMART" id="SM00382">
    <property type="entry name" value="AAA"/>
    <property type="match status" value="1"/>
</dbReference>
<feature type="domain" description="AAA+ ATPase" evidence="3">
    <location>
        <begin position="283"/>
        <end position="419"/>
    </location>
</feature>
<dbReference type="AlphaFoldDB" id="A0A2V3J500"/>
<dbReference type="GO" id="GO:0016887">
    <property type="term" value="F:ATP hydrolysis activity"/>
    <property type="evidence" value="ECO:0007669"/>
    <property type="project" value="InterPro"/>
</dbReference>
<dbReference type="OrthoDB" id="3552at2759"/>
<reference evidence="4 5" key="1">
    <citation type="journal article" date="2018" name="Mol. Biol. Evol.">
        <title>Analysis of the draft genome of the red seaweed Gracilariopsis chorda provides insights into genome size evolution in Rhodophyta.</title>
        <authorList>
            <person name="Lee J."/>
            <person name="Yang E.C."/>
            <person name="Graf L."/>
            <person name="Yang J.H."/>
            <person name="Qiu H."/>
            <person name="Zel Zion U."/>
            <person name="Chan C.X."/>
            <person name="Stephens T.G."/>
            <person name="Weber A.P.M."/>
            <person name="Boo G.H."/>
            <person name="Boo S.M."/>
            <person name="Kim K.M."/>
            <person name="Shin Y."/>
            <person name="Jung M."/>
            <person name="Lee S.J."/>
            <person name="Yim H.S."/>
            <person name="Lee J.H."/>
            <person name="Bhattacharya D."/>
            <person name="Yoon H.S."/>
        </authorList>
    </citation>
    <scope>NUCLEOTIDE SEQUENCE [LARGE SCALE GENOMIC DNA]</scope>
    <source>
        <strain evidence="4 5">SKKU-2015</strain>
        <tissue evidence="4">Whole body</tissue>
    </source>
</reference>
<dbReference type="InterPro" id="IPR003959">
    <property type="entry name" value="ATPase_AAA_core"/>
</dbReference>
<evidence type="ECO:0000313" key="5">
    <source>
        <dbReference type="Proteomes" id="UP000247409"/>
    </source>
</evidence>
<dbReference type="PANTHER" id="PTHR23077:SF171">
    <property type="entry name" value="NUCLEAR VALOSIN-CONTAINING PROTEIN-LIKE"/>
    <property type="match status" value="1"/>
</dbReference>
<keyword evidence="5" id="KW-1185">Reference proteome</keyword>
<name>A0A2V3J500_9FLOR</name>
<organism evidence="4 5">
    <name type="scientific">Gracilariopsis chorda</name>
    <dbReference type="NCBI Taxonomy" id="448386"/>
    <lineage>
        <taxon>Eukaryota</taxon>
        <taxon>Rhodophyta</taxon>
        <taxon>Florideophyceae</taxon>
        <taxon>Rhodymeniophycidae</taxon>
        <taxon>Gracilariales</taxon>
        <taxon>Gracilariaceae</taxon>
        <taxon>Gracilariopsis</taxon>
    </lineage>
</organism>
<accession>A0A2V3J500</accession>
<sequence length="496" mass="54795">MDTIADLSLQKNVSHPQTIQQILLNEHISSFRKLLQRRPTGILLVGSYQSRNCIIDSVIPDVQRLSCSLYVLRAAPEVSLKEQICVDDVDTPCDQSEVEGALKGLFVRARNVTIIGLAASETTVPDSLLRVGRFEHVLTITTALPEARKVAWRRFLLSLVAEDPHFEFPREGDEMLMRKSPGFDLPDFANVINTFLACSLSSNHVGSQRKFSFEALSDIVTSYSPMQASSDLSFVTTNMNTKEQYATDWGHHAGYLKQKQQLLRLCEWPFLHEETFTRLGVRSPRGVLLHGPHGVGKTLLAESLLRRLTSVNSVRVSATDLFSKYLGESEAQVRRLFARARILSPCIVFIDDIDAVGQRGGEDSSGVDGRVVASLLTELDGVQGGKVFVLACAADLDKLDAAMVRPGRLDNVIRIDTPGEEDRRMMLEMLIKDIPHGGARGSQELIEWLVSETEGVSGAGLRALCDEAGMIAIEKGGTDLEAVDEEHFREALSHTR</sequence>
<dbReference type="InterPro" id="IPR027417">
    <property type="entry name" value="P-loop_NTPase"/>
</dbReference>
<dbReference type="Gene3D" id="3.40.50.300">
    <property type="entry name" value="P-loop containing nucleotide triphosphate hydrolases"/>
    <property type="match status" value="1"/>
</dbReference>
<dbReference type="Proteomes" id="UP000247409">
    <property type="component" value="Unassembled WGS sequence"/>
</dbReference>
<comment type="caution">
    <text evidence="4">The sequence shown here is derived from an EMBL/GenBank/DDBJ whole genome shotgun (WGS) entry which is preliminary data.</text>
</comment>
<evidence type="ECO:0000256" key="1">
    <source>
        <dbReference type="ARBA" id="ARBA00022741"/>
    </source>
</evidence>
<keyword evidence="1" id="KW-0547">Nucleotide-binding</keyword>
<dbReference type="InterPro" id="IPR041569">
    <property type="entry name" value="AAA_lid_3"/>
</dbReference>
<dbReference type="SUPFAM" id="SSF52540">
    <property type="entry name" value="P-loop containing nucleoside triphosphate hydrolases"/>
    <property type="match status" value="1"/>
</dbReference>
<evidence type="ECO:0000256" key="2">
    <source>
        <dbReference type="ARBA" id="ARBA00022840"/>
    </source>
</evidence>
<evidence type="ECO:0000313" key="4">
    <source>
        <dbReference type="EMBL" id="PXF49475.1"/>
    </source>
</evidence>
<protein>
    <recommendedName>
        <fullName evidence="3">AAA+ ATPase domain-containing protein</fullName>
    </recommendedName>
</protein>
<dbReference type="InterPro" id="IPR050168">
    <property type="entry name" value="AAA_ATPase_domain"/>
</dbReference>